<gene>
    <name evidence="1" type="ORF">B0T10DRAFT_479255</name>
</gene>
<dbReference type="OrthoDB" id="76038at2759"/>
<evidence type="ECO:0000313" key="1">
    <source>
        <dbReference type="EMBL" id="KAH6895983.1"/>
    </source>
</evidence>
<dbReference type="Gene3D" id="3.50.50.60">
    <property type="entry name" value="FAD/NAD(P)-binding domain"/>
    <property type="match status" value="2"/>
</dbReference>
<dbReference type="PANTHER" id="PTHR38663:SF1">
    <property type="entry name" value="L-ORNITHINE N(5)-MONOOXYGENASE"/>
    <property type="match status" value="1"/>
</dbReference>
<protein>
    <recommendedName>
        <fullName evidence="3">L-ornithine N(5)-oxygenase</fullName>
    </recommendedName>
</protein>
<dbReference type="SUPFAM" id="SSF51905">
    <property type="entry name" value="FAD/NAD(P)-binding domain"/>
    <property type="match status" value="1"/>
</dbReference>
<proteinExistence type="predicted"/>
<accession>A0A9P8WDM3</accession>
<dbReference type="InterPro" id="IPR036188">
    <property type="entry name" value="FAD/NAD-bd_sf"/>
</dbReference>
<name>A0A9P8WDM3_9HYPO</name>
<keyword evidence="2" id="KW-1185">Reference proteome</keyword>
<dbReference type="AlphaFoldDB" id="A0A9P8WDM3"/>
<dbReference type="PANTHER" id="PTHR38663">
    <property type="match status" value="1"/>
</dbReference>
<organism evidence="1 2">
    <name type="scientific">Thelonectria olida</name>
    <dbReference type="NCBI Taxonomy" id="1576542"/>
    <lineage>
        <taxon>Eukaryota</taxon>
        <taxon>Fungi</taxon>
        <taxon>Dikarya</taxon>
        <taxon>Ascomycota</taxon>
        <taxon>Pezizomycotina</taxon>
        <taxon>Sordariomycetes</taxon>
        <taxon>Hypocreomycetidae</taxon>
        <taxon>Hypocreales</taxon>
        <taxon>Nectriaceae</taxon>
        <taxon>Thelonectria</taxon>
    </lineage>
</organism>
<evidence type="ECO:0000313" key="2">
    <source>
        <dbReference type="Proteomes" id="UP000777438"/>
    </source>
</evidence>
<comment type="caution">
    <text evidence="1">The sequence shown here is derived from an EMBL/GenBank/DDBJ whole genome shotgun (WGS) entry which is preliminary data.</text>
</comment>
<dbReference type="Proteomes" id="UP000777438">
    <property type="component" value="Unassembled WGS sequence"/>
</dbReference>
<evidence type="ECO:0008006" key="3">
    <source>
        <dbReference type="Google" id="ProtNLM"/>
    </source>
</evidence>
<sequence>MDQDNVREEEDVYDVLIVGAGPAGLSVAARLREHTPAALFTDEEHRRYHWIGKYGKKVTLKHVKSGKISNGQTARPEYKMLVLDATEGHWMGRWNKLFKMYDISHLRSPMLWHVDPQDRDALLAHAWANDREDEMIEIRNCVGKEISKHAKKTLRHKPCGGKQSARIAINLRERNDYHTPSTPLFHDHCKSVFDRYKLANNTVCKESVKHIDYGVVKRISIDDEKLFTVTSNKVRRYARAVVLAVGPANTAQIPRIPGMPSVETLPQTCHSMHIPVFPAPVVQGRILARRPTNVLIVGGGLTSAQLADLAIRKGVTKVWHIMRGPLRLKHFDVDLEWMGKYKNAEQARFYTADTDDERLAIYLEARGGGSLTPLFHKRVKKHIVSKKLELHTMTSLVEAKFEGEDGSGMWSVQTSPPIPDLPSMDYIYFATGVQTNFATLPYLQTMLEKFPIEGRGGFPCVTEDLMWNKEVPLFVNGRLGALQLGPAAPNLGGVKVGAERIAWAIEDLVPRPGTVVNEGEDGEEAGLAGYLSGHGNMYSSLSALAVE</sequence>
<dbReference type="EMBL" id="JAGPYM010000004">
    <property type="protein sequence ID" value="KAH6895983.1"/>
    <property type="molecule type" value="Genomic_DNA"/>
</dbReference>
<reference evidence="1 2" key="1">
    <citation type="journal article" date="2021" name="Nat. Commun.">
        <title>Genetic determinants of endophytism in the Arabidopsis root mycobiome.</title>
        <authorList>
            <person name="Mesny F."/>
            <person name="Miyauchi S."/>
            <person name="Thiergart T."/>
            <person name="Pickel B."/>
            <person name="Atanasova L."/>
            <person name="Karlsson M."/>
            <person name="Huettel B."/>
            <person name="Barry K.W."/>
            <person name="Haridas S."/>
            <person name="Chen C."/>
            <person name="Bauer D."/>
            <person name="Andreopoulos W."/>
            <person name="Pangilinan J."/>
            <person name="LaButti K."/>
            <person name="Riley R."/>
            <person name="Lipzen A."/>
            <person name="Clum A."/>
            <person name="Drula E."/>
            <person name="Henrissat B."/>
            <person name="Kohler A."/>
            <person name="Grigoriev I.V."/>
            <person name="Martin F.M."/>
            <person name="Hacquard S."/>
        </authorList>
    </citation>
    <scope>NUCLEOTIDE SEQUENCE [LARGE SCALE GENOMIC DNA]</scope>
    <source>
        <strain evidence="1 2">MPI-CAGE-CH-0241</strain>
    </source>
</reference>